<evidence type="ECO:0000256" key="1">
    <source>
        <dbReference type="SAM" id="MobiDB-lite"/>
    </source>
</evidence>
<name>A0A6V3DM56_HETAK</name>
<feature type="region of interest" description="Disordered" evidence="1">
    <location>
        <begin position="64"/>
        <end position="96"/>
    </location>
</feature>
<accession>A0A6V3DM56</accession>
<dbReference type="AlphaFoldDB" id="A0A6V3DM56"/>
<dbReference type="NCBIfam" id="TIGR03382">
    <property type="entry name" value="GC_trans_RRR"/>
    <property type="match status" value="1"/>
</dbReference>
<reference evidence="3" key="1">
    <citation type="submission" date="2021-01" db="EMBL/GenBank/DDBJ databases">
        <authorList>
            <person name="Corre E."/>
            <person name="Pelletier E."/>
            <person name="Niang G."/>
            <person name="Scheremetjew M."/>
            <person name="Finn R."/>
            <person name="Kale V."/>
            <person name="Holt S."/>
            <person name="Cochrane G."/>
            <person name="Meng A."/>
            <person name="Brown T."/>
            <person name="Cohen L."/>
        </authorList>
    </citation>
    <scope>NUCLEOTIDE SEQUENCE</scope>
    <source>
        <strain evidence="3">CCMP3107</strain>
    </source>
</reference>
<feature type="region of interest" description="Disordered" evidence="1">
    <location>
        <begin position="1"/>
        <end position="28"/>
    </location>
</feature>
<dbReference type="EMBL" id="HBIU01063260">
    <property type="protein sequence ID" value="CAE0656339.1"/>
    <property type="molecule type" value="Transcribed_RNA"/>
</dbReference>
<gene>
    <name evidence="3" type="ORF">HAKA00212_LOCUS27195</name>
</gene>
<protein>
    <submittedName>
        <fullName evidence="3">Uncharacterized protein</fullName>
    </submittedName>
</protein>
<sequence length="165" mass="17162">MRIYEKSFPQSSGLSDSGAISSIRPTNESTKTKSRKNYIVAACFFLVLGLMGMAAFSSHNNSISTTEYSSSAPQQGSGGTQMGGSNVQGVPNDPAPGNDPFAEWLKGLMMGLSTCSCTGGAGALAFLALSALRRRRRGGYADLEDGGRVTVQMPAVLPSGATIEI</sequence>
<feature type="compositionally biased region" description="Low complexity" evidence="1">
    <location>
        <begin position="11"/>
        <end position="23"/>
    </location>
</feature>
<proteinExistence type="predicted"/>
<evidence type="ECO:0000256" key="2">
    <source>
        <dbReference type="SAM" id="Phobius"/>
    </source>
</evidence>
<feature type="compositionally biased region" description="Polar residues" evidence="1">
    <location>
        <begin position="64"/>
        <end position="73"/>
    </location>
</feature>
<keyword evidence="2" id="KW-0812">Transmembrane</keyword>
<keyword evidence="2" id="KW-1133">Transmembrane helix</keyword>
<organism evidence="3">
    <name type="scientific">Heterosigma akashiwo</name>
    <name type="common">Chromophytic alga</name>
    <name type="synonym">Heterosigma carterae</name>
    <dbReference type="NCBI Taxonomy" id="2829"/>
    <lineage>
        <taxon>Eukaryota</taxon>
        <taxon>Sar</taxon>
        <taxon>Stramenopiles</taxon>
        <taxon>Ochrophyta</taxon>
        <taxon>Raphidophyceae</taxon>
        <taxon>Chattonellales</taxon>
        <taxon>Chattonellaceae</taxon>
        <taxon>Heterosigma</taxon>
    </lineage>
</organism>
<keyword evidence="2" id="KW-0472">Membrane</keyword>
<feature type="transmembrane region" description="Helical" evidence="2">
    <location>
        <begin position="38"/>
        <end position="56"/>
    </location>
</feature>
<dbReference type="InterPro" id="IPR017756">
    <property type="entry name" value="TM_Gly-Cys-Arg_CS"/>
</dbReference>
<evidence type="ECO:0000313" key="3">
    <source>
        <dbReference type="EMBL" id="CAE0656339.1"/>
    </source>
</evidence>
<feature type="transmembrane region" description="Helical" evidence="2">
    <location>
        <begin position="108"/>
        <end position="129"/>
    </location>
</feature>